<evidence type="ECO:0000313" key="2">
    <source>
        <dbReference type="EMBL" id="KAA0189175.1"/>
    </source>
</evidence>
<gene>
    <name evidence="2" type="ORF">FBUS_11412</name>
</gene>
<keyword evidence="3" id="KW-1185">Reference proteome</keyword>
<organism evidence="2 3">
    <name type="scientific">Fasciolopsis buskii</name>
    <dbReference type="NCBI Taxonomy" id="27845"/>
    <lineage>
        <taxon>Eukaryota</taxon>
        <taxon>Metazoa</taxon>
        <taxon>Spiralia</taxon>
        <taxon>Lophotrochozoa</taxon>
        <taxon>Platyhelminthes</taxon>
        <taxon>Trematoda</taxon>
        <taxon>Digenea</taxon>
        <taxon>Plagiorchiida</taxon>
        <taxon>Echinostomata</taxon>
        <taxon>Echinostomatoidea</taxon>
        <taxon>Fasciolidae</taxon>
        <taxon>Fasciolopsis</taxon>
    </lineage>
</organism>
<dbReference type="EMBL" id="LUCM01007946">
    <property type="protein sequence ID" value="KAA0189175.1"/>
    <property type="molecule type" value="Genomic_DNA"/>
</dbReference>
<reference evidence="2" key="1">
    <citation type="submission" date="2019-05" db="EMBL/GenBank/DDBJ databases">
        <title>Annotation for the trematode Fasciolopsis buski.</title>
        <authorList>
            <person name="Choi Y.-J."/>
        </authorList>
    </citation>
    <scope>NUCLEOTIDE SEQUENCE</scope>
    <source>
        <strain evidence="2">HT</strain>
        <tissue evidence="2">Whole worm</tissue>
    </source>
</reference>
<name>A0A8E0RSF9_9TREM</name>
<sequence length="161" mass="18126">MFRFGSSHYDDPDRDRRLSSQLFDLFRTNWHKQETALGPHERTKTISYVEHYTQHTPVGELVRRSTCVQHTCTVRMLGGLEGLRSKLRLSDASLGEKSESQASSSSNSPSPVAPGYEELLSLEVSSAQPEVPRFSFSGVSEIPRFVQTGFSYLFHLFGHSS</sequence>
<dbReference type="AlphaFoldDB" id="A0A8E0RSF9"/>
<feature type="compositionally biased region" description="Low complexity" evidence="1">
    <location>
        <begin position="100"/>
        <end position="110"/>
    </location>
</feature>
<accession>A0A8E0RSF9</accession>
<comment type="caution">
    <text evidence="2">The sequence shown here is derived from an EMBL/GenBank/DDBJ whole genome shotgun (WGS) entry which is preliminary data.</text>
</comment>
<evidence type="ECO:0000256" key="1">
    <source>
        <dbReference type="SAM" id="MobiDB-lite"/>
    </source>
</evidence>
<dbReference type="Proteomes" id="UP000728185">
    <property type="component" value="Unassembled WGS sequence"/>
</dbReference>
<evidence type="ECO:0000313" key="3">
    <source>
        <dbReference type="Proteomes" id="UP000728185"/>
    </source>
</evidence>
<dbReference type="OrthoDB" id="6267935at2759"/>
<feature type="region of interest" description="Disordered" evidence="1">
    <location>
        <begin position="91"/>
        <end position="113"/>
    </location>
</feature>
<protein>
    <submittedName>
        <fullName evidence="2">Putative guanine-nucleotide-exchange-factor</fullName>
    </submittedName>
</protein>
<proteinExistence type="predicted"/>